<comment type="caution">
    <text evidence="12">The sequence shown here is derived from an EMBL/GenBank/DDBJ whole genome shotgun (WGS) entry which is preliminary data.</text>
</comment>
<evidence type="ECO:0000256" key="8">
    <source>
        <dbReference type="RuleBase" id="RU369079"/>
    </source>
</evidence>
<comment type="function">
    <text evidence="8">Part of the tripartite ATP-independent periplasmic (TRAP) transport system.</text>
</comment>
<keyword evidence="5 9" id="KW-0812">Transmembrane</keyword>
<feature type="transmembrane region" description="Helical" evidence="9">
    <location>
        <begin position="348"/>
        <end position="370"/>
    </location>
</feature>
<keyword evidence="2 8" id="KW-0813">Transport</keyword>
<dbReference type="InterPro" id="IPR055348">
    <property type="entry name" value="DctQ"/>
</dbReference>
<dbReference type="Pfam" id="PF04290">
    <property type="entry name" value="DctQ"/>
    <property type="match status" value="1"/>
</dbReference>
<evidence type="ECO:0000256" key="4">
    <source>
        <dbReference type="ARBA" id="ARBA00022519"/>
    </source>
</evidence>
<gene>
    <name evidence="12" type="ORF">DES43_10657</name>
</gene>
<evidence type="ECO:0000256" key="9">
    <source>
        <dbReference type="SAM" id="Phobius"/>
    </source>
</evidence>
<proteinExistence type="predicted"/>
<feature type="domain" description="TRAP C4-dicarboxylate transport system permease DctM subunit" evidence="11">
    <location>
        <begin position="193"/>
        <end position="589"/>
    </location>
</feature>
<feature type="domain" description="Tripartite ATP-independent periplasmic transporters DctQ component" evidence="10">
    <location>
        <begin position="26"/>
        <end position="144"/>
    </location>
</feature>
<feature type="transmembrane region" description="Helical" evidence="9">
    <location>
        <begin position="523"/>
        <end position="544"/>
    </location>
</feature>
<evidence type="ECO:0000256" key="7">
    <source>
        <dbReference type="ARBA" id="ARBA00023136"/>
    </source>
</evidence>
<feature type="transmembrane region" description="Helical" evidence="9">
    <location>
        <begin position="128"/>
        <end position="148"/>
    </location>
</feature>
<feature type="transmembrane region" description="Helical" evidence="9">
    <location>
        <begin position="186"/>
        <end position="215"/>
    </location>
</feature>
<dbReference type="InterPro" id="IPR010656">
    <property type="entry name" value="DctM"/>
</dbReference>
<dbReference type="GO" id="GO:0022857">
    <property type="term" value="F:transmembrane transporter activity"/>
    <property type="evidence" value="ECO:0007669"/>
    <property type="project" value="UniProtKB-UniRule"/>
</dbReference>
<keyword evidence="6 9" id="KW-1133">Transmembrane helix</keyword>
<keyword evidence="3" id="KW-1003">Cell membrane</keyword>
<protein>
    <submittedName>
        <fullName evidence="12">Tripartite ATP-independent transporter DctM subunit</fullName>
    </submittedName>
</protein>
<evidence type="ECO:0000256" key="2">
    <source>
        <dbReference type="ARBA" id="ARBA00022448"/>
    </source>
</evidence>
<sequence length="600" mass="60667">MNRAAHWGSCLQRMQGRCCGAVLALMLAAVTATTLQRYLLGSGFLGMEEAVTWLLLLLACLGFPMIADGALAMRVDLFGPGRGTRWGILRGIVAEAYALAACAVLAIAGAKAALEVGGQSTLLGLGEWLRPAALGFSGVLGLAMRVLVLTGERRMRLLLAAGAVATLILAPVAAGLSTSMLQPSPAALIVIGIGILAGAPLVHAFVLAGYIALAFGSMLVEPALALSLLGGIGRYLLLAIPFFLLAGGLLTISGAAGDLVRFASAMVGRRRAGLGQTVLLTSVLFSGVSGSSIANAAFSSKTFMEPLTAAGYTPERAGAIIASTAVLDNIIPPSIAFLILAAATSLPVGPLLTGGLFAGLALAAALAVAIHFRADLRGSAISKPQASRWRLALRAVPVFGLGLIVVAGIRLGIVSPTEASALAAAYTFVLALWGRDSRAGIFPALQQAGVETAAITMLIGAATPLAFLLAVDGIGTWATGLALSLGENPFMVMLAANLILLGVGLVLDIGAAILLFPPILLPVAVAVGIDPVAFGVMVVVNLMIGGLTPPVGILVQVTGAATGVPATRLFAATRPYLAALLLALLCIGMGIAAHAAFLRP</sequence>
<dbReference type="Pfam" id="PF06808">
    <property type="entry name" value="DctM"/>
    <property type="match status" value="1"/>
</dbReference>
<feature type="transmembrane region" description="Helical" evidence="9">
    <location>
        <begin position="576"/>
        <end position="598"/>
    </location>
</feature>
<dbReference type="EMBL" id="SNZF01000006">
    <property type="protein sequence ID" value="TDR36158.1"/>
    <property type="molecule type" value="Genomic_DNA"/>
</dbReference>
<feature type="transmembrane region" description="Helical" evidence="9">
    <location>
        <begin position="155"/>
        <end position="174"/>
    </location>
</feature>
<evidence type="ECO:0000259" key="11">
    <source>
        <dbReference type="Pfam" id="PF06808"/>
    </source>
</evidence>
<keyword evidence="4 8" id="KW-0997">Cell inner membrane</keyword>
<evidence type="ECO:0000313" key="13">
    <source>
        <dbReference type="Proteomes" id="UP000294958"/>
    </source>
</evidence>
<dbReference type="OrthoDB" id="7374726at2"/>
<dbReference type="InterPro" id="IPR004681">
    <property type="entry name" value="TRAP_DctM"/>
</dbReference>
<dbReference type="RefSeq" id="WP_051520444.1">
    <property type="nucleotide sequence ID" value="NZ_KK073881.1"/>
</dbReference>
<feature type="transmembrane region" description="Helical" evidence="9">
    <location>
        <begin position="51"/>
        <end position="75"/>
    </location>
</feature>
<feature type="transmembrane region" description="Helical" evidence="9">
    <location>
        <begin position="235"/>
        <end position="257"/>
    </location>
</feature>
<evidence type="ECO:0000256" key="6">
    <source>
        <dbReference type="ARBA" id="ARBA00022989"/>
    </source>
</evidence>
<feature type="transmembrane region" description="Helical" evidence="9">
    <location>
        <begin position="391"/>
        <end position="413"/>
    </location>
</feature>
<evidence type="ECO:0000256" key="5">
    <source>
        <dbReference type="ARBA" id="ARBA00022692"/>
    </source>
</evidence>
<feature type="transmembrane region" description="Helical" evidence="9">
    <location>
        <begin position="319"/>
        <end position="342"/>
    </location>
</feature>
<dbReference type="AlphaFoldDB" id="A0A4R6YHG4"/>
<evidence type="ECO:0000259" key="10">
    <source>
        <dbReference type="Pfam" id="PF04290"/>
    </source>
</evidence>
<comment type="subcellular location">
    <subcellularLocation>
        <location evidence="1 8">Cell inner membrane</location>
        <topology evidence="1 8">Multi-pass membrane protein</topology>
    </subcellularLocation>
</comment>
<keyword evidence="7 9" id="KW-0472">Membrane</keyword>
<accession>A0A4R6YHG4</accession>
<dbReference type="GO" id="GO:0005886">
    <property type="term" value="C:plasma membrane"/>
    <property type="evidence" value="ECO:0007669"/>
    <property type="project" value="UniProtKB-SubCell"/>
</dbReference>
<reference evidence="12 13" key="1">
    <citation type="submission" date="2019-03" db="EMBL/GenBank/DDBJ databases">
        <title>Genomic Encyclopedia of Type Strains, Phase IV (KMG-IV): sequencing the most valuable type-strain genomes for metagenomic binning, comparative biology and taxonomic classification.</title>
        <authorList>
            <person name="Goeker M."/>
        </authorList>
    </citation>
    <scope>NUCLEOTIDE SEQUENCE [LARGE SCALE GENOMIC DNA]</scope>
    <source>
        <strain evidence="12 13">DSM 11603</strain>
    </source>
</reference>
<keyword evidence="13" id="KW-1185">Reference proteome</keyword>
<evidence type="ECO:0000256" key="1">
    <source>
        <dbReference type="ARBA" id="ARBA00004429"/>
    </source>
</evidence>
<feature type="transmembrane region" description="Helical" evidence="9">
    <location>
        <begin position="87"/>
        <end position="108"/>
    </location>
</feature>
<feature type="transmembrane region" description="Helical" evidence="9">
    <location>
        <begin position="490"/>
        <end position="516"/>
    </location>
</feature>
<name>A0A4R6YHG4_9HYPH</name>
<dbReference type="Proteomes" id="UP000294958">
    <property type="component" value="Unassembled WGS sequence"/>
</dbReference>
<feature type="transmembrane region" description="Helical" evidence="9">
    <location>
        <begin position="277"/>
        <end position="298"/>
    </location>
</feature>
<evidence type="ECO:0000256" key="3">
    <source>
        <dbReference type="ARBA" id="ARBA00022475"/>
    </source>
</evidence>
<evidence type="ECO:0000313" key="12">
    <source>
        <dbReference type="EMBL" id="TDR36158.1"/>
    </source>
</evidence>
<dbReference type="PANTHER" id="PTHR33362">
    <property type="entry name" value="SIALIC ACID TRAP TRANSPORTER PERMEASE PROTEIN SIAT-RELATED"/>
    <property type="match status" value="1"/>
</dbReference>
<organism evidence="12 13">
    <name type="scientific">Aquamicrobium defluvii</name>
    <dbReference type="NCBI Taxonomy" id="69279"/>
    <lineage>
        <taxon>Bacteria</taxon>
        <taxon>Pseudomonadati</taxon>
        <taxon>Pseudomonadota</taxon>
        <taxon>Alphaproteobacteria</taxon>
        <taxon>Hyphomicrobiales</taxon>
        <taxon>Phyllobacteriaceae</taxon>
        <taxon>Aquamicrobium</taxon>
    </lineage>
</organism>